<sequence>MSMTLQELLDWVPEIGDLAKAAHDAASNHANSAEFLRGVVNASTWEGEAGDTARASMWATIGDHDDHAERIGQGAADLDNAHQHAEGSGEQGQRCPQLCRRAARR</sequence>
<feature type="region of interest" description="Disordered" evidence="1">
    <location>
        <begin position="81"/>
        <end position="105"/>
    </location>
</feature>
<dbReference type="EMBL" id="AP022606">
    <property type="protein sequence ID" value="BBZ12459.1"/>
    <property type="molecule type" value="Genomic_DNA"/>
</dbReference>
<evidence type="ECO:0000313" key="3">
    <source>
        <dbReference type="Proteomes" id="UP000467379"/>
    </source>
</evidence>
<reference evidence="2 3" key="1">
    <citation type="journal article" date="2019" name="Emerg. Microbes Infect.">
        <title>Comprehensive subspecies identification of 175 nontuberculous mycobacteria species based on 7547 genomic profiles.</title>
        <authorList>
            <person name="Matsumoto Y."/>
            <person name="Kinjo T."/>
            <person name="Motooka D."/>
            <person name="Nabeya D."/>
            <person name="Jung N."/>
            <person name="Uechi K."/>
            <person name="Horii T."/>
            <person name="Iida T."/>
            <person name="Fujita J."/>
            <person name="Nakamura S."/>
        </authorList>
    </citation>
    <scope>NUCLEOTIDE SEQUENCE [LARGE SCALE GENOMIC DNA]</scope>
    <source>
        <strain evidence="2 3">JCM 12687</strain>
    </source>
</reference>
<protein>
    <submittedName>
        <fullName evidence="2">Uncharacterized protein</fullName>
    </submittedName>
</protein>
<gene>
    <name evidence="2" type="ORF">MBRA_26540</name>
</gene>
<proteinExistence type="predicted"/>
<name>A0ABM7KNL8_9MYCO</name>
<accession>A0ABM7KNL8</accession>
<evidence type="ECO:0000313" key="2">
    <source>
        <dbReference type="EMBL" id="BBZ12459.1"/>
    </source>
</evidence>
<evidence type="ECO:0000256" key="1">
    <source>
        <dbReference type="SAM" id="MobiDB-lite"/>
    </source>
</evidence>
<dbReference type="Proteomes" id="UP000467379">
    <property type="component" value="Chromosome"/>
</dbReference>
<organism evidence="2 3">
    <name type="scientific">Mycobacterium branderi</name>
    <dbReference type="NCBI Taxonomy" id="43348"/>
    <lineage>
        <taxon>Bacteria</taxon>
        <taxon>Bacillati</taxon>
        <taxon>Actinomycetota</taxon>
        <taxon>Actinomycetes</taxon>
        <taxon>Mycobacteriales</taxon>
        <taxon>Mycobacteriaceae</taxon>
        <taxon>Mycobacterium</taxon>
    </lineage>
</organism>
<keyword evidence="3" id="KW-1185">Reference proteome</keyword>
<dbReference type="RefSeq" id="WP_169717260.1">
    <property type="nucleotide sequence ID" value="NZ_AP022606.1"/>
</dbReference>